<keyword evidence="2 5" id="KW-0812">Transmembrane</keyword>
<dbReference type="PROSITE" id="PS50262">
    <property type="entry name" value="G_PROTEIN_RECEP_F1_2"/>
    <property type="match status" value="1"/>
</dbReference>
<evidence type="ECO:0000313" key="8">
    <source>
        <dbReference type="RefSeq" id="XP_005103952.1"/>
    </source>
</evidence>
<feature type="transmembrane region" description="Helical" evidence="5">
    <location>
        <begin position="215"/>
        <end position="234"/>
    </location>
</feature>
<dbReference type="InterPro" id="IPR052954">
    <property type="entry name" value="GPCR-Ligand_Int"/>
</dbReference>
<evidence type="ECO:0000313" key="7">
    <source>
        <dbReference type="Proteomes" id="UP000694888"/>
    </source>
</evidence>
<feature type="transmembrane region" description="Helical" evidence="5">
    <location>
        <begin position="281"/>
        <end position="309"/>
    </location>
</feature>
<feature type="domain" description="G-protein coupled receptors family 1 profile" evidence="6">
    <location>
        <begin position="53"/>
        <end position="344"/>
    </location>
</feature>
<keyword evidence="7" id="KW-1185">Reference proteome</keyword>
<comment type="subcellular location">
    <subcellularLocation>
        <location evidence="1">Membrane</location>
    </subcellularLocation>
</comment>
<sequence length="367" mass="41663">MSCGDGATVRNLTEGTTKCPGKSGFMNDDVTYTVRFYLDFVVQMSIVIFGISSNIVNIVIFVKTGLEDSVTISFLALAISDLGFSVFFLLMRIFGILSNVYKLGPTVSMGTISYLLFWYMNLFFDISVLVTTFTAVEKCCCVAIPLLFKNVFTRFRTVITLVVIYLAVLVTYIPTFSSHGLKLKFDPVRNHSRYVYANRSYTMLVFDIYTVFNRMVIPFVSQVAVLFCMVVLTIKLQVATKKRREMTSEQSCEVNESNDRKNKEKVLGKGKNRLSRKEWRVVQAVNLVAGIFVASNLPEIVISFCALYYPEFSDFGRYKNLYRVVTSLQDLITVTSAAVNIFVYLGYNSKYRQEFLRSIGPTEIDKT</sequence>
<accession>A0ABM0JXN1</accession>
<organism evidence="7 8">
    <name type="scientific">Aplysia californica</name>
    <name type="common">California sea hare</name>
    <dbReference type="NCBI Taxonomy" id="6500"/>
    <lineage>
        <taxon>Eukaryota</taxon>
        <taxon>Metazoa</taxon>
        <taxon>Spiralia</taxon>
        <taxon>Lophotrochozoa</taxon>
        <taxon>Mollusca</taxon>
        <taxon>Gastropoda</taxon>
        <taxon>Heterobranchia</taxon>
        <taxon>Euthyneura</taxon>
        <taxon>Tectipleura</taxon>
        <taxon>Aplysiida</taxon>
        <taxon>Aplysioidea</taxon>
        <taxon>Aplysiidae</taxon>
        <taxon>Aplysia</taxon>
    </lineage>
</organism>
<feature type="transmembrane region" description="Helical" evidence="5">
    <location>
        <begin position="155"/>
        <end position="173"/>
    </location>
</feature>
<dbReference type="Proteomes" id="UP000694888">
    <property type="component" value="Unplaced"/>
</dbReference>
<feature type="transmembrane region" description="Helical" evidence="5">
    <location>
        <begin position="72"/>
        <end position="91"/>
    </location>
</feature>
<reference evidence="8" key="1">
    <citation type="submission" date="2025-08" db="UniProtKB">
        <authorList>
            <consortium name="RefSeq"/>
        </authorList>
    </citation>
    <scope>IDENTIFICATION</scope>
</reference>
<dbReference type="InterPro" id="IPR017452">
    <property type="entry name" value="GPCR_Rhodpsn_7TM"/>
</dbReference>
<evidence type="ECO:0000256" key="4">
    <source>
        <dbReference type="ARBA" id="ARBA00023136"/>
    </source>
</evidence>
<dbReference type="InterPro" id="IPR019430">
    <property type="entry name" value="7TM_GPCR_serpentine_rcpt_Srx"/>
</dbReference>
<evidence type="ECO:0000256" key="3">
    <source>
        <dbReference type="ARBA" id="ARBA00022989"/>
    </source>
</evidence>
<dbReference type="Gene3D" id="1.20.1070.10">
    <property type="entry name" value="Rhodopsin 7-helix transmembrane proteins"/>
    <property type="match status" value="1"/>
</dbReference>
<dbReference type="SUPFAM" id="SSF81321">
    <property type="entry name" value="Family A G protein-coupled receptor-like"/>
    <property type="match status" value="1"/>
</dbReference>
<evidence type="ECO:0000259" key="6">
    <source>
        <dbReference type="PROSITE" id="PS50262"/>
    </source>
</evidence>
<keyword evidence="3 5" id="KW-1133">Transmembrane helix</keyword>
<protein>
    <submittedName>
        <fullName evidence="8">Uncharacterized protein LOC101858652</fullName>
    </submittedName>
</protein>
<proteinExistence type="predicted"/>
<gene>
    <name evidence="8" type="primary">LOC101858652</name>
</gene>
<dbReference type="RefSeq" id="XP_005103952.1">
    <property type="nucleotide sequence ID" value="XM_005103895.1"/>
</dbReference>
<dbReference type="Pfam" id="PF10328">
    <property type="entry name" value="7TM_GPCR_Srx"/>
    <property type="match status" value="1"/>
</dbReference>
<dbReference type="PANTHER" id="PTHR46641:SF18">
    <property type="entry name" value="G-PROTEIN COUPLED RECEPTORS FAMILY 1 PROFILE DOMAIN-CONTAINING PROTEIN"/>
    <property type="match status" value="1"/>
</dbReference>
<evidence type="ECO:0000256" key="1">
    <source>
        <dbReference type="ARBA" id="ARBA00004370"/>
    </source>
</evidence>
<evidence type="ECO:0000256" key="2">
    <source>
        <dbReference type="ARBA" id="ARBA00022692"/>
    </source>
</evidence>
<feature type="transmembrane region" description="Helical" evidence="5">
    <location>
        <begin position="36"/>
        <end position="60"/>
    </location>
</feature>
<dbReference type="GeneID" id="101858652"/>
<name>A0ABM0JXN1_APLCA</name>
<feature type="transmembrane region" description="Helical" evidence="5">
    <location>
        <begin position="321"/>
        <end position="347"/>
    </location>
</feature>
<keyword evidence="4 5" id="KW-0472">Membrane</keyword>
<dbReference type="PANTHER" id="PTHR46641">
    <property type="entry name" value="FMRFAMIDE RECEPTOR-RELATED"/>
    <property type="match status" value="1"/>
</dbReference>
<evidence type="ECO:0000256" key="5">
    <source>
        <dbReference type="SAM" id="Phobius"/>
    </source>
</evidence>